<accession>A0A1G8ACE3</accession>
<dbReference type="Proteomes" id="UP000198779">
    <property type="component" value="Unassembled WGS sequence"/>
</dbReference>
<evidence type="ECO:0000256" key="1">
    <source>
        <dbReference type="SAM" id="MobiDB-lite"/>
    </source>
</evidence>
<feature type="compositionally biased region" description="Polar residues" evidence="1">
    <location>
        <begin position="206"/>
        <end position="217"/>
    </location>
</feature>
<proteinExistence type="predicted"/>
<evidence type="ECO:0000313" key="2">
    <source>
        <dbReference type="EMBL" id="SDH18571.1"/>
    </source>
</evidence>
<evidence type="ECO:0000313" key="3">
    <source>
        <dbReference type="Proteomes" id="UP000198779"/>
    </source>
</evidence>
<reference evidence="3" key="1">
    <citation type="submission" date="2016-10" db="EMBL/GenBank/DDBJ databases">
        <authorList>
            <person name="Varghese N."/>
            <person name="Submissions S."/>
        </authorList>
    </citation>
    <scope>NUCLEOTIDE SEQUENCE [LARGE SCALE GENOMIC DNA]</scope>
    <source>
        <strain evidence="3">BP1-148</strain>
    </source>
</reference>
<dbReference type="AlphaFoldDB" id="A0A1G8ACE3"/>
<keyword evidence="3" id="KW-1185">Reference proteome</keyword>
<feature type="region of interest" description="Disordered" evidence="1">
    <location>
        <begin position="197"/>
        <end position="217"/>
    </location>
</feature>
<organism evidence="2 3">
    <name type="scientific">Prevotella communis</name>
    <dbReference type="NCBI Taxonomy" id="2913614"/>
    <lineage>
        <taxon>Bacteria</taxon>
        <taxon>Pseudomonadati</taxon>
        <taxon>Bacteroidota</taxon>
        <taxon>Bacteroidia</taxon>
        <taxon>Bacteroidales</taxon>
        <taxon>Prevotellaceae</taxon>
        <taxon>Prevotella</taxon>
    </lineage>
</organism>
<protein>
    <submittedName>
        <fullName evidence="2">Uncharacterized protein</fullName>
    </submittedName>
</protein>
<gene>
    <name evidence="2" type="ORF">SAMN04487901_1197</name>
</gene>
<dbReference type="RefSeq" id="WP_091818924.1">
    <property type="nucleotide sequence ID" value="NZ_FNCQ01000019.1"/>
</dbReference>
<name>A0A1G8ACE3_9BACT</name>
<sequence length="217" mass="25458">MIPQQDIPDHSQDLHNFQKDVEEAIEYHLANGGANAAREAVKDLAKVYFYKQEWPNVSREAMKKIKQYEDKQLIMEEQRKQQHIENAMRTMMGSITPQQQQIQNSIPVVLPQELSTERAMLIWKLLQDSHLVNENYQPKVSRTKAAIMAGWFFTQLNMDVQWPLFETLWHRENMRSDHSKGMDQKQMKTFQNKLKDIEASIPKPRTNAQLAAQLPRS</sequence>
<dbReference type="EMBL" id="FNCQ01000019">
    <property type="protein sequence ID" value="SDH18571.1"/>
    <property type="molecule type" value="Genomic_DNA"/>
</dbReference>